<accession>A0A2V3XZW7</accession>
<evidence type="ECO:0000313" key="5">
    <source>
        <dbReference type="Proteomes" id="UP000248057"/>
    </source>
</evidence>
<evidence type="ECO:0000313" key="4">
    <source>
        <dbReference type="EMBL" id="PXX48617.1"/>
    </source>
</evidence>
<dbReference type="PANTHER" id="PTHR12304:SF4">
    <property type="entry name" value="URIDINE NUCLEOSIDASE"/>
    <property type="match status" value="1"/>
</dbReference>
<name>A0A2V3XZW7_9FIRM</name>
<evidence type="ECO:0000259" key="3">
    <source>
        <dbReference type="Pfam" id="PF01156"/>
    </source>
</evidence>
<dbReference type="RefSeq" id="WP_110325185.1">
    <property type="nucleotide sequence ID" value="NZ_QJKD01000016.1"/>
</dbReference>
<dbReference type="AlphaFoldDB" id="A0A2V3XZW7"/>
<gene>
    <name evidence="4" type="ORF">DFR60_11692</name>
</gene>
<organism evidence="4 5">
    <name type="scientific">Hungatella effluvii</name>
    <dbReference type="NCBI Taxonomy" id="1096246"/>
    <lineage>
        <taxon>Bacteria</taxon>
        <taxon>Bacillati</taxon>
        <taxon>Bacillota</taxon>
        <taxon>Clostridia</taxon>
        <taxon>Lachnospirales</taxon>
        <taxon>Lachnospiraceae</taxon>
        <taxon>Hungatella</taxon>
    </lineage>
</organism>
<sequence>MEKRKVILDVDTGSDDAIAIMCALLSQELEVAAVCTVWGNTEVEYTTDNTLRVLTQMGMDIPVYAGASTALVKYLSKERCVDGTCKAVIDGKEVRIHDEHLKLPEAKYQKKSLPAPFFYLDYLAEATEPVDIIAVGPLTNLGIALSLNPDIVSGIHQMVIMGGGSMAANVTAAAEANIWHDPEAAEIVLESGVNPVFVPLDATHEAVITKDEIAGLRENGNFCSRFAAELLEQRMAVHNAIQPLHLKDSATVHDALAVACVVDGSLLRDVREESVRVCFSGAGEGHLVMDRREKREKANCRFAYSADREGFVRYLNRTLGCPENKSELRSV</sequence>
<keyword evidence="5" id="KW-1185">Reference proteome</keyword>
<feature type="domain" description="Inosine/uridine-preferring nucleoside hydrolase" evidence="3">
    <location>
        <begin position="6"/>
        <end position="312"/>
    </location>
</feature>
<comment type="caution">
    <text evidence="4">The sequence shown here is derived from an EMBL/GenBank/DDBJ whole genome shotgun (WGS) entry which is preliminary data.</text>
</comment>
<dbReference type="InterPro" id="IPR015910">
    <property type="entry name" value="I/U_nuclsd_hydro_CS"/>
</dbReference>
<dbReference type="InterPro" id="IPR023186">
    <property type="entry name" value="IUNH"/>
</dbReference>
<dbReference type="EMBL" id="QJKD01000016">
    <property type="protein sequence ID" value="PXX48617.1"/>
    <property type="molecule type" value="Genomic_DNA"/>
</dbReference>
<dbReference type="PANTHER" id="PTHR12304">
    <property type="entry name" value="INOSINE-URIDINE PREFERRING NUCLEOSIDE HYDROLASE"/>
    <property type="match status" value="1"/>
</dbReference>
<keyword evidence="1" id="KW-0378">Hydrolase</keyword>
<dbReference type="InterPro" id="IPR001910">
    <property type="entry name" value="Inosine/uridine_hydrolase_dom"/>
</dbReference>
<dbReference type="Gene3D" id="3.90.245.10">
    <property type="entry name" value="Ribonucleoside hydrolase-like"/>
    <property type="match status" value="1"/>
</dbReference>
<proteinExistence type="predicted"/>
<dbReference type="GO" id="GO:0006152">
    <property type="term" value="P:purine nucleoside catabolic process"/>
    <property type="evidence" value="ECO:0007669"/>
    <property type="project" value="TreeGrafter"/>
</dbReference>
<dbReference type="GO" id="GO:0045437">
    <property type="term" value="F:uridine nucleosidase activity"/>
    <property type="evidence" value="ECO:0007669"/>
    <property type="project" value="UniProtKB-ARBA"/>
</dbReference>
<protein>
    <submittedName>
        <fullName evidence="4">Purine nucleosidase/ribosylpyrimidine nucleosidase</fullName>
    </submittedName>
</protein>
<keyword evidence="2" id="KW-0326">Glycosidase</keyword>
<dbReference type="SUPFAM" id="SSF53590">
    <property type="entry name" value="Nucleoside hydrolase"/>
    <property type="match status" value="1"/>
</dbReference>
<dbReference type="Pfam" id="PF01156">
    <property type="entry name" value="IU_nuc_hydro"/>
    <property type="match status" value="1"/>
</dbReference>
<dbReference type="Proteomes" id="UP000248057">
    <property type="component" value="Unassembled WGS sequence"/>
</dbReference>
<evidence type="ECO:0000256" key="2">
    <source>
        <dbReference type="ARBA" id="ARBA00023295"/>
    </source>
</evidence>
<reference evidence="4 5" key="1">
    <citation type="submission" date="2018-05" db="EMBL/GenBank/DDBJ databases">
        <title>Genomic Encyclopedia of Type Strains, Phase IV (KMG-IV): sequencing the most valuable type-strain genomes for metagenomic binning, comparative biology and taxonomic classification.</title>
        <authorList>
            <person name="Goeker M."/>
        </authorList>
    </citation>
    <scope>NUCLEOTIDE SEQUENCE [LARGE SCALE GENOMIC DNA]</scope>
    <source>
        <strain evidence="4 5">DSM 24995</strain>
    </source>
</reference>
<dbReference type="GeneID" id="86064056"/>
<dbReference type="GO" id="GO:0008477">
    <property type="term" value="F:purine nucleosidase activity"/>
    <property type="evidence" value="ECO:0007669"/>
    <property type="project" value="TreeGrafter"/>
</dbReference>
<dbReference type="PROSITE" id="PS01247">
    <property type="entry name" value="IUNH"/>
    <property type="match status" value="1"/>
</dbReference>
<dbReference type="InterPro" id="IPR036452">
    <property type="entry name" value="Ribo_hydro-like"/>
</dbReference>
<dbReference type="GO" id="GO:0005829">
    <property type="term" value="C:cytosol"/>
    <property type="evidence" value="ECO:0007669"/>
    <property type="project" value="TreeGrafter"/>
</dbReference>
<evidence type="ECO:0000256" key="1">
    <source>
        <dbReference type="ARBA" id="ARBA00022801"/>
    </source>
</evidence>